<dbReference type="RefSeq" id="WP_338821650.1">
    <property type="nucleotide sequence ID" value="NZ_CP147708.1"/>
</dbReference>
<evidence type="ECO:0000313" key="1">
    <source>
        <dbReference type="EMBL" id="WXC83314.1"/>
    </source>
</evidence>
<protein>
    <submittedName>
        <fullName evidence="1">Uncharacterized protein</fullName>
    </submittedName>
</protein>
<proteinExistence type="predicted"/>
<dbReference type="EMBL" id="CP147711">
    <property type="protein sequence ID" value="WXC83314.1"/>
    <property type="molecule type" value="Genomic_DNA"/>
</dbReference>
<organism evidence="1 2">
    <name type="scientific">Bradyrhizobium septentrionale</name>
    <dbReference type="NCBI Taxonomy" id="1404411"/>
    <lineage>
        <taxon>Bacteria</taxon>
        <taxon>Pseudomonadati</taxon>
        <taxon>Pseudomonadota</taxon>
        <taxon>Alphaproteobacteria</taxon>
        <taxon>Hyphomicrobiales</taxon>
        <taxon>Nitrobacteraceae</taxon>
        <taxon>Bradyrhizobium</taxon>
    </lineage>
</organism>
<sequence length="215" mass="24538">MRELNQRIRHLELPDRMKHLPINDQGFPIPFFVPYIDRKPEFRGFDGEKMVICVRHKRCWLCGEPLGKFMVFVIGPMCAVNRVSAEPPSHRDCALYAVQACPFLTQPKMRRNEKDMPEHLEPAGIMLLRNPGVTMMWTTLHYSIFKDGRGGALFNVGDPVRVEFFAEGREATHDEIMASIDSGLPSLRKIAEREGPDAVAELTKQYDKAMELVPA</sequence>
<dbReference type="Proteomes" id="UP001432046">
    <property type="component" value="Chromosome"/>
</dbReference>
<reference evidence="1" key="2">
    <citation type="submission" date="2024-03" db="EMBL/GenBank/DDBJ databases">
        <authorList>
            <person name="Bromfield E.S.P."/>
            <person name="Cloutier S."/>
        </authorList>
    </citation>
    <scope>NUCLEOTIDE SEQUENCE</scope>
    <source>
        <strain evidence="1">5S5</strain>
    </source>
</reference>
<reference evidence="1" key="1">
    <citation type="journal article" date="2021" name="Int. J. Syst. Evol. Microbiol.">
        <title>Bradyrhizobium septentrionale sp. nov. (sv. septentrionale) and Bradyrhizobium quebecense sp. nov. (sv. septentrionale) associated with legumes native to Canada possess rearranged symbiosis genes and numerous insertion sequences.</title>
        <authorList>
            <person name="Bromfield E.S.P."/>
            <person name="Cloutier S."/>
        </authorList>
    </citation>
    <scope>NUCLEOTIDE SEQUENCE</scope>
    <source>
        <strain evidence="1">5S5</strain>
    </source>
</reference>
<gene>
    <name evidence="1" type="ORF">WDK88_17905</name>
</gene>
<accession>A0ABZ2PBX1</accession>
<name>A0ABZ2PBX1_9BRAD</name>
<evidence type="ECO:0000313" key="2">
    <source>
        <dbReference type="Proteomes" id="UP001432046"/>
    </source>
</evidence>
<keyword evidence="2" id="KW-1185">Reference proteome</keyword>